<gene>
    <name evidence="1" type="ORF">H8E19_16825</name>
</gene>
<protein>
    <submittedName>
        <fullName evidence="1">Uncharacterized protein</fullName>
    </submittedName>
</protein>
<proteinExistence type="predicted"/>
<comment type="caution">
    <text evidence="1">The sequence shown here is derived from an EMBL/GenBank/DDBJ whole genome shotgun (WGS) entry which is preliminary data.</text>
</comment>
<name>A0A8J6N3K3_9DELT</name>
<dbReference type="EMBL" id="JACNJD010000342">
    <property type="protein sequence ID" value="MBC8179070.1"/>
    <property type="molecule type" value="Genomic_DNA"/>
</dbReference>
<evidence type="ECO:0000313" key="1">
    <source>
        <dbReference type="EMBL" id="MBC8179070.1"/>
    </source>
</evidence>
<sequence length="134" mass="15028">MQNFKRGQALLFGKRNNKVKEIERILKRYTLGVKLVSETGPHVEPDQGSAFSLIVVTDSIGDKVDKNYIAKLRQSFPQAKVLSLFDDMNPEIEMNMRSAGLIFLGSYEHFIKESADIIASAFGSKKAVNNFSEN</sequence>
<evidence type="ECO:0000313" key="2">
    <source>
        <dbReference type="Proteomes" id="UP000650524"/>
    </source>
</evidence>
<dbReference type="AlphaFoldDB" id="A0A8J6N3K3"/>
<accession>A0A8J6N3K3</accession>
<reference evidence="1 2" key="1">
    <citation type="submission" date="2020-08" db="EMBL/GenBank/DDBJ databases">
        <title>Bridging the membrane lipid divide: bacteria of the FCB group superphylum have the potential to synthesize archaeal ether lipids.</title>
        <authorList>
            <person name="Villanueva L."/>
            <person name="Von Meijenfeldt F.A.B."/>
            <person name="Westbye A.B."/>
            <person name="Yadav S."/>
            <person name="Hopmans E.C."/>
            <person name="Dutilh B.E."/>
            <person name="Sinninghe Damste J.S."/>
        </authorList>
    </citation>
    <scope>NUCLEOTIDE SEQUENCE [LARGE SCALE GENOMIC DNA]</scope>
    <source>
        <strain evidence="1">NIOZ-UU27</strain>
    </source>
</reference>
<organism evidence="1 2">
    <name type="scientific">Candidatus Desulfacyla euxinica</name>
    <dbReference type="NCBI Taxonomy" id="2841693"/>
    <lineage>
        <taxon>Bacteria</taxon>
        <taxon>Deltaproteobacteria</taxon>
        <taxon>Candidatus Desulfacyla</taxon>
    </lineage>
</organism>
<dbReference type="Proteomes" id="UP000650524">
    <property type="component" value="Unassembled WGS sequence"/>
</dbReference>